<feature type="region of interest" description="Disordered" evidence="1">
    <location>
        <begin position="118"/>
        <end position="142"/>
    </location>
</feature>
<accession>A0A2K3E3S4</accession>
<keyword evidence="3" id="KW-1185">Reference proteome</keyword>
<dbReference type="Gramene" id="PNW87439">
    <property type="protein sequence ID" value="PNW87439"/>
    <property type="gene ID" value="CHLRE_02g145502v5"/>
</dbReference>
<feature type="region of interest" description="Disordered" evidence="1">
    <location>
        <begin position="159"/>
        <end position="190"/>
    </location>
</feature>
<dbReference type="EMBL" id="CM008963">
    <property type="protein sequence ID" value="PNW87439.1"/>
    <property type="molecule type" value="Genomic_DNA"/>
</dbReference>
<organism evidence="2 3">
    <name type="scientific">Chlamydomonas reinhardtii</name>
    <name type="common">Chlamydomonas smithii</name>
    <dbReference type="NCBI Taxonomy" id="3055"/>
    <lineage>
        <taxon>Eukaryota</taxon>
        <taxon>Viridiplantae</taxon>
        <taxon>Chlorophyta</taxon>
        <taxon>core chlorophytes</taxon>
        <taxon>Chlorophyceae</taxon>
        <taxon>CS clade</taxon>
        <taxon>Chlamydomonadales</taxon>
        <taxon>Chlamydomonadaceae</taxon>
        <taxon>Chlamydomonas</taxon>
    </lineage>
</organism>
<sequence length="201" mass="21551">MIVGSLDYWLGRQVESFPAPAHTAPIAIPPRPSSVSAASSTEEPVPINLERRYSLLTLELARKPSLEEPSRRCSALGLPRSTSQPAFEGRGWEHMSRIPKAKALSSPHHRAILSATHDEPAPWTADEDAVDDSVEQDPGGGAAGSCNDLLKYVLGYAEDAGPSSKPTSRGRCRTSGGTGTVHEQRRREHTRVSALGYGCDG</sequence>
<dbReference type="GeneID" id="66052639"/>
<name>A0A2K3E3S4_CHLRE</name>
<dbReference type="AlphaFoldDB" id="A0A2K3E3S4"/>
<dbReference type="KEGG" id="cre:CHLRE_02g145502v5"/>
<evidence type="ECO:0000256" key="1">
    <source>
        <dbReference type="SAM" id="MobiDB-lite"/>
    </source>
</evidence>
<gene>
    <name evidence="2" type="ORF">CHLRE_02g145502v5</name>
</gene>
<dbReference type="InParanoid" id="A0A2K3E3S4"/>
<evidence type="ECO:0000313" key="3">
    <source>
        <dbReference type="Proteomes" id="UP000006906"/>
    </source>
</evidence>
<dbReference type="Proteomes" id="UP000006906">
    <property type="component" value="Chromosome 2"/>
</dbReference>
<proteinExistence type="predicted"/>
<feature type="region of interest" description="Disordered" evidence="1">
    <location>
        <begin position="71"/>
        <end position="93"/>
    </location>
</feature>
<feature type="compositionally biased region" description="Low complexity" evidence="1">
    <location>
        <begin position="33"/>
        <end position="45"/>
    </location>
</feature>
<feature type="region of interest" description="Disordered" evidence="1">
    <location>
        <begin position="22"/>
        <end position="46"/>
    </location>
</feature>
<dbReference type="RefSeq" id="XP_042927730.1">
    <property type="nucleotide sequence ID" value="XM_043060301.1"/>
</dbReference>
<evidence type="ECO:0000313" key="2">
    <source>
        <dbReference type="EMBL" id="PNW87439.1"/>
    </source>
</evidence>
<reference evidence="2 3" key="1">
    <citation type="journal article" date="2007" name="Science">
        <title>The Chlamydomonas genome reveals the evolution of key animal and plant functions.</title>
        <authorList>
            <person name="Merchant S.S."/>
            <person name="Prochnik S.E."/>
            <person name="Vallon O."/>
            <person name="Harris E.H."/>
            <person name="Karpowicz S.J."/>
            <person name="Witman G.B."/>
            <person name="Terry A."/>
            <person name="Salamov A."/>
            <person name="Fritz-Laylin L.K."/>
            <person name="Marechal-Drouard L."/>
            <person name="Marshall W.F."/>
            <person name="Qu L.H."/>
            <person name="Nelson D.R."/>
            <person name="Sanderfoot A.A."/>
            <person name="Spalding M.H."/>
            <person name="Kapitonov V.V."/>
            <person name="Ren Q."/>
            <person name="Ferris P."/>
            <person name="Lindquist E."/>
            <person name="Shapiro H."/>
            <person name="Lucas S.M."/>
            <person name="Grimwood J."/>
            <person name="Schmutz J."/>
            <person name="Cardol P."/>
            <person name="Cerutti H."/>
            <person name="Chanfreau G."/>
            <person name="Chen C.L."/>
            <person name="Cognat V."/>
            <person name="Croft M.T."/>
            <person name="Dent R."/>
            <person name="Dutcher S."/>
            <person name="Fernandez E."/>
            <person name="Fukuzawa H."/>
            <person name="Gonzalez-Ballester D."/>
            <person name="Gonzalez-Halphen D."/>
            <person name="Hallmann A."/>
            <person name="Hanikenne M."/>
            <person name="Hippler M."/>
            <person name="Inwood W."/>
            <person name="Jabbari K."/>
            <person name="Kalanon M."/>
            <person name="Kuras R."/>
            <person name="Lefebvre P.A."/>
            <person name="Lemaire S.D."/>
            <person name="Lobanov A.V."/>
            <person name="Lohr M."/>
            <person name="Manuell A."/>
            <person name="Meier I."/>
            <person name="Mets L."/>
            <person name="Mittag M."/>
            <person name="Mittelmeier T."/>
            <person name="Moroney J.V."/>
            <person name="Moseley J."/>
            <person name="Napoli C."/>
            <person name="Nedelcu A.M."/>
            <person name="Niyogi K."/>
            <person name="Novoselov S.V."/>
            <person name="Paulsen I.T."/>
            <person name="Pazour G."/>
            <person name="Purton S."/>
            <person name="Ral J.P."/>
            <person name="Riano-Pachon D.M."/>
            <person name="Riekhof W."/>
            <person name="Rymarquis L."/>
            <person name="Schroda M."/>
            <person name="Stern D."/>
            <person name="Umen J."/>
            <person name="Willows R."/>
            <person name="Wilson N."/>
            <person name="Zimmer S.L."/>
            <person name="Allmer J."/>
            <person name="Balk J."/>
            <person name="Bisova K."/>
            <person name="Chen C.J."/>
            <person name="Elias M."/>
            <person name="Gendler K."/>
            <person name="Hauser C."/>
            <person name="Lamb M.R."/>
            <person name="Ledford H."/>
            <person name="Long J.C."/>
            <person name="Minagawa J."/>
            <person name="Page M.D."/>
            <person name="Pan J."/>
            <person name="Pootakham W."/>
            <person name="Roje S."/>
            <person name="Rose A."/>
            <person name="Stahlberg E."/>
            <person name="Terauchi A.M."/>
            <person name="Yang P."/>
            <person name="Ball S."/>
            <person name="Bowler C."/>
            <person name="Dieckmann C.L."/>
            <person name="Gladyshev V.N."/>
            <person name="Green P."/>
            <person name="Jorgensen R."/>
            <person name="Mayfield S."/>
            <person name="Mueller-Roeber B."/>
            <person name="Rajamani S."/>
            <person name="Sayre R.T."/>
            <person name="Brokstein P."/>
            <person name="Dubchak I."/>
            <person name="Goodstein D."/>
            <person name="Hornick L."/>
            <person name="Huang Y.W."/>
            <person name="Jhaveri J."/>
            <person name="Luo Y."/>
            <person name="Martinez D."/>
            <person name="Ngau W.C."/>
            <person name="Otillar B."/>
            <person name="Poliakov A."/>
            <person name="Porter A."/>
            <person name="Szajkowski L."/>
            <person name="Werner G."/>
            <person name="Zhou K."/>
            <person name="Grigoriev I.V."/>
            <person name="Rokhsar D.S."/>
            <person name="Grossman A.R."/>
        </authorList>
    </citation>
    <scope>NUCLEOTIDE SEQUENCE [LARGE SCALE GENOMIC DNA]</scope>
    <source>
        <strain evidence="3">CC-503</strain>
    </source>
</reference>
<feature type="compositionally biased region" description="Acidic residues" evidence="1">
    <location>
        <begin position="125"/>
        <end position="135"/>
    </location>
</feature>
<protein>
    <submittedName>
        <fullName evidence="2">Uncharacterized protein</fullName>
    </submittedName>
</protein>